<evidence type="ECO:0000313" key="7">
    <source>
        <dbReference type="EMBL" id="KAF8379618.1"/>
    </source>
</evidence>
<accession>A0A835D427</accession>
<dbReference type="GO" id="GO:0004553">
    <property type="term" value="F:hydrolase activity, hydrolyzing O-glycosyl compounds"/>
    <property type="evidence" value="ECO:0007669"/>
    <property type="project" value="InterPro"/>
</dbReference>
<dbReference type="Gene3D" id="3.20.20.80">
    <property type="entry name" value="Glycosidases"/>
    <property type="match status" value="1"/>
</dbReference>
<dbReference type="SUPFAM" id="SSF50370">
    <property type="entry name" value="Ricin B-like lectins"/>
    <property type="match status" value="1"/>
</dbReference>
<keyword evidence="3 4" id="KW-0326">Glycosidase</keyword>
<comment type="caution">
    <text evidence="7">The sequence shown here is derived from an EMBL/GenBank/DDBJ whole genome shotgun (WGS) entry which is preliminary data.</text>
</comment>
<dbReference type="InterPro" id="IPR017853">
    <property type="entry name" value="GH"/>
</dbReference>
<dbReference type="AlphaFoldDB" id="A0A835D427"/>
<sequence length="535" mass="60265">MLWRALHAIFLVTLLLFGSLGNSLPLGTSTRWIVDAASGHRVKLSCVNWAAHMQAMVAEGLDKKPLKDIAARVASLGFNCVRLTWATFMFTRKRYANVTVAQSLDSLGLREARMGIAENDPWLLNLTLVGAYEAVVNELGAQNLMVVLDNHVSKPQWCCGNGDGNGFFGDIYFDPEEWLLGLTIVAKRFKGKPQVVGMSMRNELRGPRQSEQDWYRYIRRGARKIHKVNPDVLVIVSGLNYDSDLSFLGRKPLGVDLDNKLMYEVHWYSFSGQQGEWKVQPLNRVCTNTIKRIDERVGFLAQGENPVPLFVSEFGVDQRGVNRADNRFLSCFLAFAAERDLDWAIWALQGSYYLRNGQAGFEETYGVLDIRWDHPRNPKFQERFGLIQEMIQDPSSLVPTYYIMYHPQSGRCVGVKGKDRPQASYCRKRSRWTHNGDGTPIRLMSTALCLKVIGDGLPVTLSTDCSGEQSTWKSVPSSNLQIAAMDGQGRYLCLEKSSSNSTTILTKKCLCLNDDSNCHVNPQTQWFKLIPSNLN</sequence>
<dbReference type="OrthoDB" id="442731at2759"/>
<feature type="chain" id="PRO_5032565879" description="Glycoside hydrolase family 5 domain-containing protein" evidence="5">
    <location>
        <begin position="22"/>
        <end position="535"/>
    </location>
</feature>
<evidence type="ECO:0000259" key="6">
    <source>
        <dbReference type="Pfam" id="PF00150"/>
    </source>
</evidence>
<evidence type="ECO:0000256" key="5">
    <source>
        <dbReference type="SAM" id="SignalP"/>
    </source>
</evidence>
<dbReference type="GO" id="GO:0000272">
    <property type="term" value="P:polysaccharide catabolic process"/>
    <property type="evidence" value="ECO:0007669"/>
    <property type="project" value="InterPro"/>
</dbReference>
<dbReference type="InterPro" id="IPR001547">
    <property type="entry name" value="Glyco_hydro_5"/>
</dbReference>
<gene>
    <name evidence="7" type="ORF">HHK36_029059</name>
</gene>
<keyword evidence="2 4" id="KW-0378">Hydrolase</keyword>
<reference evidence="7 8" key="1">
    <citation type="submission" date="2020-04" db="EMBL/GenBank/DDBJ databases">
        <title>Plant Genome Project.</title>
        <authorList>
            <person name="Zhang R.-G."/>
        </authorList>
    </citation>
    <scope>NUCLEOTIDE SEQUENCE [LARGE SCALE GENOMIC DNA]</scope>
    <source>
        <strain evidence="7">YNK0</strain>
        <tissue evidence="7">Leaf</tissue>
    </source>
</reference>
<dbReference type="InterPro" id="IPR035992">
    <property type="entry name" value="Ricin_B-like_lectins"/>
</dbReference>
<dbReference type="OMA" id="MFTRPNY"/>
<organism evidence="7 8">
    <name type="scientific">Tetracentron sinense</name>
    <name type="common">Spur-leaf</name>
    <dbReference type="NCBI Taxonomy" id="13715"/>
    <lineage>
        <taxon>Eukaryota</taxon>
        <taxon>Viridiplantae</taxon>
        <taxon>Streptophyta</taxon>
        <taxon>Embryophyta</taxon>
        <taxon>Tracheophyta</taxon>
        <taxon>Spermatophyta</taxon>
        <taxon>Magnoliopsida</taxon>
        <taxon>Trochodendrales</taxon>
        <taxon>Trochodendraceae</taxon>
        <taxon>Tetracentron</taxon>
    </lineage>
</organism>
<name>A0A835D427_TETSI</name>
<dbReference type="PANTHER" id="PTHR31263:SF0">
    <property type="entry name" value="CELLULASE FAMILY PROTEIN (AFU_ORTHOLOGUE AFUA_5G14560)"/>
    <property type="match status" value="1"/>
</dbReference>
<dbReference type="SUPFAM" id="SSF51445">
    <property type="entry name" value="(Trans)glycosidases"/>
    <property type="match status" value="1"/>
</dbReference>
<evidence type="ECO:0000256" key="3">
    <source>
        <dbReference type="ARBA" id="ARBA00023295"/>
    </source>
</evidence>
<comment type="similarity">
    <text evidence="1 4">Belongs to the glycosyl hydrolase 5 (cellulase A) family.</text>
</comment>
<evidence type="ECO:0000256" key="2">
    <source>
        <dbReference type="ARBA" id="ARBA00022801"/>
    </source>
</evidence>
<feature type="domain" description="Glycoside hydrolase family 5" evidence="6">
    <location>
        <begin position="63"/>
        <end position="349"/>
    </location>
</feature>
<dbReference type="Pfam" id="PF00150">
    <property type="entry name" value="Cellulase"/>
    <property type="match status" value="1"/>
</dbReference>
<proteinExistence type="inferred from homology"/>
<evidence type="ECO:0000256" key="4">
    <source>
        <dbReference type="RuleBase" id="RU361153"/>
    </source>
</evidence>
<protein>
    <recommendedName>
        <fullName evidence="6">Glycoside hydrolase family 5 domain-containing protein</fullName>
    </recommendedName>
</protein>
<dbReference type="EMBL" id="JABCRI010000022">
    <property type="protein sequence ID" value="KAF8379618.1"/>
    <property type="molecule type" value="Genomic_DNA"/>
</dbReference>
<keyword evidence="5" id="KW-0732">Signal</keyword>
<evidence type="ECO:0000256" key="1">
    <source>
        <dbReference type="ARBA" id="ARBA00005641"/>
    </source>
</evidence>
<keyword evidence="8" id="KW-1185">Reference proteome</keyword>
<feature type="signal peptide" evidence="5">
    <location>
        <begin position="1"/>
        <end position="21"/>
    </location>
</feature>
<dbReference type="PANTHER" id="PTHR31263">
    <property type="entry name" value="CELLULASE FAMILY PROTEIN (AFU_ORTHOLOGUE AFUA_5G14560)"/>
    <property type="match status" value="1"/>
</dbReference>
<dbReference type="Proteomes" id="UP000655225">
    <property type="component" value="Unassembled WGS sequence"/>
</dbReference>
<evidence type="ECO:0000313" key="8">
    <source>
        <dbReference type="Proteomes" id="UP000655225"/>
    </source>
</evidence>